<name>A0A1H5TUT6_9BACT</name>
<accession>A0A1H5TUT6</accession>
<feature type="transmembrane region" description="Helical" evidence="8">
    <location>
        <begin position="142"/>
        <end position="164"/>
    </location>
</feature>
<dbReference type="PRINTS" id="PR00171">
    <property type="entry name" value="SUGRTRNSPORT"/>
</dbReference>
<dbReference type="PANTHER" id="PTHR48020:SF12">
    <property type="entry name" value="PROTON MYO-INOSITOL COTRANSPORTER"/>
    <property type="match status" value="1"/>
</dbReference>
<dbReference type="GO" id="GO:0016020">
    <property type="term" value="C:membrane"/>
    <property type="evidence" value="ECO:0007669"/>
    <property type="project" value="UniProtKB-SubCell"/>
</dbReference>
<dbReference type="InterPro" id="IPR020846">
    <property type="entry name" value="MFS_dom"/>
</dbReference>
<sequence>MKLNSYVLRSTMVGALGGLLFGFDTAVIAGANHGLTSTFGLQNVQWHGHTVSQLGITVSIALWGTVIGALTAGSLGQKYGSREMLRLTAILYLLSAVGCALSPAWGIFLAARFLGGLGIGGSSVLGPVYIAELAPAKIRGRLVGTFQIMIVVGILLAYLSNYLISLAHLGPLEWRWELGVAAGPAAIFMALLYTIPRSARWLTTQDRFDEAREVLELMGSPDSQAEIDEFKESLHLEISGRQASLFERLNGRFRYAVPMFLAFSVAAFNQLSGINAILYYLNDIFAAAGFSQVSANMQAVAIGTMNLLATLLGMLLIDRLGRKALLLIGAVGTTACLAFVAVIFSTHSHQNLLVWALVAYIAFFAISQGAVIWVYISEVFPTRVRNKGQSLGSGTHWVLNAIVSYAFPLVAAKSGGGAPFVFFAAMMALQFVVVLFFFPETKQVSLEELQKKLKIV</sequence>
<evidence type="ECO:0000256" key="1">
    <source>
        <dbReference type="ARBA" id="ARBA00004141"/>
    </source>
</evidence>
<dbReference type="RefSeq" id="WP_103931617.1">
    <property type="nucleotide sequence ID" value="NZ_FNVA01000001.1"/>
</dbReference>
<dbReference type="EMBL" id="FNVA01000001">
    <property type="protein sequence ID" value="SEF65811.1"/>
    <property type="molecule type" value="Genomic_DNA"/>
</dbReference>
<dbReference type="InterPro" id="IPR005829">
    <property type="entry name" value="Sugar_transporter_CS"/>
</dbReference>
<feature type="transmembrane region" description="Helical" evidence="8">
    <location>
        <begin position="324"/>
        <end position="346"/>
    </location>
</feature>
<reference evidence="10 11" key="1">
    <citation type="submission" date="2016-10" db="EMBL/GenBank/DDBJ databases">
        <authorList>
            <person name="de Groot N.N."/>
        </authorList>
    </citation>
    <scope>NUCLEOTIDE SEQUENCE [LARGE SCALE GENOMIC DNA]</scope>
    <source>
        <strain evidence="10 11">DSM 22489</strain>
    </source>
</reference>
<dbReference type="PROSITE" id="PS00216">
    <property type="entry name" value="SUGAR_TRANSPORT_1"/>
    <property type="match status" value="1"/>
</dbReference>
<feature type="transmembrane region" description="Helical" evidence="8">
    <location>
        <begin position="12"/>
        <end position="31"/>
    </location>
</feature>
<feature type="transmembrane region" description="Helical" evidence="8">
    <location>
        <begin position="84"/>
        <end position="105"/>
    </location>
</feature>
<evidence type="ECO:0000313" key="10">
    <source>
        <dbReference type="EMBL" id="SEF65811.1"/>
    </source>
</evidence>
<dbReference type="Proteomes" id="UP000236728">
    <property type="component" value="Unassembled WGS sequence"/>
</dbReference>
<gene>
    <name evidence="10" type="ORF">SAMN05421819_0724</name>
</gene>
<dbReference type="InterPro" id="IPR005828">
    <property type="entry name" value="MFS_sugar_transport-like"/>
</dbReference>
<evidence type="ECO:0000256" key="2">
    <source>
        <dbReference type="ARBA" id="ARBA00010992"/>
    </source>
</evidence>
<feature type="domain" description="Major facilitator superfamily (MFS) profile" evidence="9">
    <location>
        <begin position="10"/>
        <end position="442"/>
    </location>
</feature>
<feature type="transmembrane region" description="Helical" evidence="8">
    <location>
        <begin position="255"/>
        <end position="279"/>
    </location>
</feature>
<evidence type="ECO:0000256" key="5">
    <source>
        <dbReference type="ARBA" id="ARBA00022989"/>
    </source>
</evidence>
<comment type="subcellular location">
    <subcellularLocation>
        <location evidence="1">Membrane</location>
        <topology evidence="1">Multi-pass membrane protein</topology>
    </subcellularLocation>
</comment>
<dbReference type="AlphaFoldDB" id="A0A1H5TUT6"/>
<evidence type="ECO:0000256" key="4">
    <source>
        <dbReference type="ARBA" id="ARBA00022692"/>
    </source>
</evidence>
<evidence type="ECO:0000256" key="3">
    <source>
        <dbReference type="ARBA" id="ARBA00022448"/>
    </source>
</evidence>
<dbReference type="PROSITE" id="PS00217">
    <property type="entry name" value="SUGAR_TRANSPORT_2"/>
    <property type="match status" value="1"/>
</dbReference>
<dbReference type="Gene3D" id="1.20.1250.20">
    <property type="entry name" value="MFS general substrate transporter like domains"/>
    <property type="match status" value="1"/>
</dbReference>
<dbReference type="Pfam" id="PF00083">
    <property type="entry name" value="Sugar_tr"/>
    <property type="match status" value="1"/>
</dbReference>
<feature type="transmembrane region" description="Helical" evidence="8">
    <location>
        <begin position="299"/>
        <end position="317"/>
    </location>
</feature>
<feature type="transmembrane region" description="Helical" evidence="8">
    <location>
        <begin position="397"/>
        <end position="414"/>
    </location>
</feature>
<dbReference type="SUPFAM" id="SSF103473">
    <property type="entry name" value="MFS general substrate transporter"/>
    <property type="match status" value="1"/>
</dbReference>
<comment type="similarity">
    <text evidence="2 7">Belongs to the major facilitator superfamily. Sugar transporter (TC 2.A.1.1) family.</text>
</comment>
<proteinExistence type="inferred from homology"/>
<feature type="transmembrane region" description="Helical" evidence="8">
    <location>
        <begin position="352"/>
        <end position="376"/>
    </location>
</feature>
<evidence type="ECO:0000313" key="11">
    <source>
        <dbReference type="Proteomes" id="UP000236728"/>
    </source>
</evidence>
<feature type="transmembrane region" description="Helical" evidence="8">
    <location>
        <begin position="176"/>
        <end position="195"/>
    </location>
</feature>
<keyword evidence="4 8" id="KW-0812">Transmembrane</keyword>
<keyword evidence="3 7" id="KW-0813">Transport</keyword>
<evidence type="ECO:0000256" key="7">
    <source>
        <dbReference type="RuleBase" id="RU003346"/>
    </source>
</evidence>
<dbReference type="InterPro" id="IPR036259">
    <property type="entry name" value="MFS_trans_sf"/>
</dbReference>
<evidence type="ECO:0000256" key="6">
    <source>
        <dbReference type="ARBA" id="ARBA00023136"/>
    </source>
</evidence>
<evidence type="ECO:0000259" key="9">
    <source>
        <dbReference type="PROSITE" id="PS50850"/>
    </source>
</evidence>
<dbReference type="InterPro" id="IPR050814">
    <property type="entry name" value="Myo-inositol_Transporter"/>
</dbReference>
<keyword evidence="5 8" id="KW-1133">Transmembrane helix</keyword>
<keyword evidence="6 8" id="KW-0472">Membrane</keyword>
<dbReference type="NCBIfam" id="TIGR00879">
    <property type="entry name" value="SP"/>
    <property type="match status" value="1"/>
</dbReference>
<feature type="transmembrane region" description="Helical" evidence="8">
    <location>
        <begin position="420"/>
        <end position="438"/>
    </location>
</feature>
<evidence type="ECO:0000256" key="8">
    <source>
        <dbReference type="SAM" id="Phobius"/>
    </source>
</evidence>
<keyword evidence="11" id="KW-1185">Reference proteome</keyword>
<dbReference type="PANTHER" id="PTHR48020">
    <property type="entry name" value="PROTON MYO-INOSITOL COTRANSPORTER"/>
    <property type="match status" value="1"/>
</dbReference>
<dbReference type="InterPro" id="IPR003663">
    <property type="entry name" value="Sugar/inositol_transpt"/>
</dbReference>
<protein>
    <submittedName>
        <fullName evidence="10">MFS transporter, sugar porter (SP) family</fullName>
    </submittedName>
</protein>
<dbReference type="OrthoDB" id="9787026at2"/>
<feature type="transmembrane region" description="Helical" evidence="8">
    <location>
        <begin position="111"/>
        <end position="130"/>
    </location>
</feature>
<dbReference type="PROSITE" id="PS50850">
    <property type="entry name" value="MFS"/>
    <property type="match status" value="1"/>
</dbReference>
<organism evidence="10 11">
    <name type="scientific">Bryocella elongata</name>
    <dbReference type="NCBI Taxonomy" id="863522"/>
    <lineage>
        <taxon>Bacteria</taxon>
        <taxon>Pseudomonadati</taxon>
        <taxon>Acidobacteriota</taxon>
        <taxon>Terriglobia</taxon>
        <taxon>Terriglobales</taxon>
        <taxon>Acidobacteriaceae</taxon>
        <taxon>Bryocella</taxon>
    </lineage>
</organism>
<dbReference type="GO" id="GO:0022857">
    <property type="term" value="F:transmembrane transporter activity"/>
    <property type="evidence" value="ECO:0007669"/>
    <property type="project" value="InterPro"/>
</dbReference>
<feature type="transmembrane region" description="Helical" evidence="8">
    <location>
        <begin position="51"/>
        <end position="72"/>
    </location>
</feature>